<reference evidence="1" key="1">
    <citation type="submission" date="2018-05" db="EMBL/GenBank/DDBJ databases">
        <authorList>
            <person name="Lanie J.A."/>
            <person name="Ng W.-L."/>
            <person name="Kazmierczak K.M."/>
            <person name="Andrzejewski T.M."/>
            <person name="Davidsen T.M."/>
            <person name="Wayne K.J."/>
            <person name="Tettelin H."/>
            <person name="Glass J.I."/>
            <person name="Rusch D."/>
            <person name="Podicherti R."/>
            <person name="Tsui H.-C.T."/>
            <person name="Winkler M.E."/>
        </authorList>
    </citation>
    <scope>NUCLEOTIDE SEQUENCE</scope>
</reference>
<feature type="non-terminal residue" evidence="1">
    <location>
        <position position="32"/>
    </location>
</feature>
<proteinExistence type="predicted"/>
<accession>A0A382D6S9</accession>
<dbReference type="EMBL" id="UINC01037769">
    <property type="protein sequence ID" value="SVB33754.1"/>
    <property type="molecule type" value="Genomic_DNA"/>
</dbReference>
<dbReference type="AlphaFoldDB" id="A0A382D6S9"/>
<evidence type="ECO:0000313" key="1">
    <source>
        <dbReference type="EMBL" id="SVB33754.1"/>
    </source>
</evidence>
<name>A0A382D6S9_9ZZZZ</name>
<protein>
    <submittedName>
        <fullName evidence="1">Uncharacterized protein</fullName>
    </submittedName>
</protein>
<sequence length="32" mass="3691">MQSKANSVEQYLNDLPEDRKESLSIVREAIVK</sequence>
<gene>
    <name evidence="1" type="ORF">METZ01_LOCUS186608</name>
</gene>
<organism evidence="1">
    <name type="scientific">marine metagenome</name>
    <dbReference type="NCBI Taxonomy" id="408172"/>
    <lineage>
        <taxon>unclassified sequences</taxon>
        <taxon>metagenomes</taxon>
        <taxon>ecological metagenomes</taxon>
    </lineage>
</organism>